<reference evidence="2" key="2">
    <citation type="submission" date="2014-03" db="EMBL/GenBank/DDBJ databases">
        <authorList>
            <person name="Genoscope - CEA"/>
        </authorList>
    </citation>
    <scope>NUCLEOTIDE SEQUENCE</scope>
</reference>
<reference evidence="2" key="1">
    <citation type="journal article" date="2014" name="Nat. Commun.">
        <title>The rainbow trout genome provides novel insights into evolution after whole-genome duplication in vertebrates.</title>
        <authorList>
            <person name="Berthelot C."/>
            <person name="Brunet F."/>
            <person name="Chalopin D."/>
            <person name="Juanchich A."/>
            <person name="Bernard M."/>
            <person name="Noel B."/>
            <person name="Bento P."/>
            <person name="Da Silva C."/>
            <person name="Labadie K."/>
            <person name="Alberti A."/>
            <person name="Aury J.M."/>
            <person name="Louis A."/>
            <person name="Dehais P."/>
            <person name="Bardou P."/>
            <person name="Montfort J."/>
            <person name="Klopp C."/>
            <person name="Cabau C."/>
            <person name="Gaspin C."/>
            <person name="Thorgaard G.H."/>
            <person name="Boussaha M."/>
            <person name="Quillet E."/>
            <person name="Guyomard R."/>
            <person name="Galiana D."/>
            <person name="Bobe J."/>
            <person name="Volff J.N."/>
            <person name="Genet C."/>
            <person name="Wincker P."/>
            <person name="Jaillon O."/>
            <person name="Roest Crollius H."/>
            <person name="Guiguen Y."/>
        </authorList>
    </citation>
    <scope>NUCLEOTIDE SEQUENCE [LARGE SCALE GENOMIC DNA]</scope>
</reference>
<feature type="compositionally biased region" description="Pro residues" evidence="1">
    <location>
        <begin position="304"/>
        <end position="313"/>
    </location>
</feature>
<feature type="compositionally biased region" description="Polar residues" evidence="1">
    <location>
        <begin position="73"/>
        <end position="83"/>
    </location>
</feature>
<sequence>MYMSVRSSLHSPSLCHSMARNKAYWGQPHGTNSLCFSLDADDAMEHNLREHHQHHTVSQGFDNKMPQPYHLLYSSSHPLTSHSTRPRPPEGDQVVPSFQRLSVYEQSPSCGPKPLPPLPDPEDNSSDEAAESEVEFFIDERQHLLPQRCSTNALALHYGATGRRSFRGCGQVNYAYLEGPPGASGSAKGEAQSGTQEQQAQFGGQRGPGAVVVAVRDISSKQPDRPQWSKLRRSHSGPASSFKPSGLRQSCHLHHHHHGSYRGNPQLDKPEVPPRIPIPPRPSKTANCHRWSVTEDQDKDKPPKVPPRKPIAPPCGSCCTPSPKSLPIYVNGVMPPTQSFAPNPKYVSKGLQRPQQQHREGSTGPLVGPRSPCIVPIMEDGRKASATHYFLLPRRPSYMDRLERFLREKEADSVQQHSQLRVGLPEQAETSCHHIELHHCGKLED</sequence>
<evidence type="ECO:0000256" key="1">
    <source>
        <dbReference type="SAM" id="MobiDB-lite"/>
    </source>
</evidence>
<dbReference type="PaxDb" id="8022-A0A060X017"/>
<dbReference type="PANTHER" id="PTHR14254">
    <property type="entry name" value="GENE 33 POLYPEPTIDE"/>
    <property type="match status" value="1"/>
</dbReference>
<feature type="compositionally biased region" description="Basic and acidic residues" evidence="1">
    <location>
        <begin position="292"/>
        <end position="303"/>
    </location>
</feature>
<feature type="region of interest" description="Disordered" evidence="1">
    <location>
        <begin position="181"/>
        <end position="313"/>
    </location>
</feature>
<feature type="compositionally biased region" description="Polar residues" evidence="1">
    <location>
        <begin position="192"/>
        <end position="202"/>
    </location>
</feature>
<dbReference type="AlphaFoldDB" id="A0A060X017"/>
<feature type="compositionally biased region" description="Basic residues" evidence="1">
    <location>
        <begin position="251"/>
        <end position="260"/>
    </location>
</feature>
<protein>
    <recommendedName>
        <fullName evidence="4">Mig-6 domain-containing protein</fullName>
    </recommendedName>
</protein>
<feature type="region of interest" description="Disordered" evidence="1">
    <location>
        <begin position="347"/>
        <end position="370"/>
    </location>
</feature>
<dbReference type="InterPro" id="IPR052112">
    <property type="entry name" value="EGFR_SigReg_Kinase"/>
</dbReference>
<feature type="region of interest" description="Disordered" evidence="1">
    <location>
        <begin position="67"/>
        <end position="130"/>
    </location>
</feature>
<dbReference type="GO" id="GO:0042059">
    <property type="term" value="P:negative regulation of epidermal growth factor receptor signaling pathway"/>
    <property type="evidence" value="ECO:0007669"/>
    <property type="project" value="TreeGrafter"/>
</dbReference>
<evidence type="ECO:0000313" key="2">
    <source>
        <dbReference type="EMBL" id="CDQ70664.1"/>
    </source>
</evidence>
<dbReference type="Proteomes" id="UP000193380">
    <property type="component" value="Unassembled WGS sequence"/>
</dbReference>
<dbReference type="EMBL" id="FR904730">
    <property type="protein sequence ID" value="CDQ70664.1"/>
    <property type="molecule type" value="Genomic_DNA"/>
</dbReference>
<gene>
    <name evidence="2" type="ORF">GSONMT00027286001</name>
</gene>
<feature type="compositionally biased region" description="Pro residues" evidence="1">
    <location>
        <begin position="273"/>
        <end position="282"/>
    </location>
</feature>
<evidence type="ECO:0008006" key="4">
    <source>
        <dbReference type="Google" id="ProtNLM"/>
    </source>
</evidence>
<evidence type="ECO:0000313" key="3">
    <source>
        <dbReference type="Proteomes" id="UP000193380"/>
    </source>
</evidence>
<organism evidence="2 3">
    <name type="scientific">Oncorhynchus mykiss</name>
    <name type="common">Rainbow trout</name>
    <name type="synonym">Salmo gairdneri</name>
    <dbReference type="NCBI Taxonomy" id="8022"/>
    <lineage>
        <taxon>Eukaryota</taxon>
        <taxon>Metazoa</taxon>
        <taxon>Chordata</taxon>
        <taxon>Craniata</taxon>
        <taxon>Vertebrata</taxon>
        <taxon>Euteleostomi</taxon>
        <taxon>Actinopterygii</taxon>
        <taxon>Neopterygii</taxon>
        <taxon>Teleostei</taxon>
        <taxon>Protacanthopterygii</taxon>
        <taxon>Salmoniformes</taxon>
        <taxon>Salmonidae</taxon>
        <taxon>Salmoninae</taxon>
        <taxon>Oncorhynchus</taxon>
    </lineage>
</organism>
<dbReference type="GO" id="GO:0045616">
    <property type="term" value="P:regulation of keratinocyte differentiation"/>
    <property type="evidence" value="ECO:0007669"/>
    <property type="project" value="TreeGrafter"/>
</dbReference>
<dbReference type="PANTHER" id="PTHR14254:SF5">
    <property type="entry name" value="ERBB RECEPTOR FEEDBACK INHIBITOR 1"/>
    <property type="match status" value="1"/>
</dbReference>
<accession>A0A060X017</accession>
<feature type="compositionally biased region" description="Acidic residues" evidence="1">
    <location>
        <begin position="120"/>
        <end position="130"/>
    </location>
</feature>
<name>A0A060X017_ONCMY</name>
<proteinExistence type="predicted"/>